<comment type="caution">
    <text evidence="1">The sequence shown here is derived from an EMBL/GenBank/DDBJ whole genome shotgun (WGS) entry which is preliminary data.</text>
</comment>
<protein>
    <submittedName>
        <fullName evidence="1">Uncharacterized protein</fullName>
    </submittedName>
</protein>
<dbReference type="EMBL" id="JAYWVC010000387">
    <property type="protein sequence ID" value="MED7828450.1"/>
    <property type="molecule type" value="Genomic_DNA"/>
</dbReference>
<dbReference type="Proteomes" id="UP001333996">
    <property type="component" value="Unassembled WGS sequence"/>
</dbReference>
<keyword evidence="2" id="KW-1185">Reference proteome</keyword>
<gene>
    <name evidence="1" type="ORF">VXC91_43015</name>
</gene>
<evidence type="ECO:0000313" key="2">
    <source>
        <dbReference type="Proteomes" id="UP001333996"/>
    </source>
</evidence>
<dbReference type="RefSeq" id="WP_329512792.1">
    <property type="nucleotide sequence ID" value="NZ_BAAAYZ010000181.1"/>
</dbReference>
<accession>A0ABU7FWF3</accession>
<evidence type="ECO:0000313" key="1">
    <source>
        <dbReference type="EMBL" id="MED7828450.1"/>
    </source>
</evidence>
<name>A0ABU7FWF3_9ACTN</name>
<organism evidence="1 2">
    <name type="scientific">Streptomyces chiangmaiensis</name>
    <dbReference type="NCBI Taxonomy" id="766497"/>
    <lineage>
        <taxon>Bacteria</taxon>
        <taxon>Bacillati</taxon>
        <taxon>Actinomycetota</taxon>
        <taxon>Actinomycetes</taxon>
        <taxon>Kitasatosporales</taxon>
        <taxon>Streptomycetaceae</taxon>
        <taxon>Streptomyces</taxon>
    </lineage>
</organism>
<proteinExistence type="predicted"/>
<reference evidence="1" key="1">
    <citation type="submission" date="2024-01" db="EMBL/GenBank/DDBJ databases">
        <title>First draft genome sequence data of TA4-1, the type strain of Gram-positive actinobacterium Streptomyces chiangmaiensis.</title>
        <authorList>
            <person name="Yasawong M."/>
            <person name="Nantapong N."/>
        </authorList>
    </citation>
    <scope>NUCLEOTIDE SEQUENCE</scope>
    <source>
        <strain evidence="1">TA4-1</strain>
    </source>
</reference>
<sequence>MSAPKRLTLAQAQVVIDGATLVKAPDWSETNHWHVIAADGTVLVVVTPSYGGVGRTRRNGWRQYVAALGPYGSRDPWETRGDAAVRGLIAWKQWATSAD</sequence>